<dbReference type="InterPro" id="IPR044713">
    <property type="entry name" value="DNJA1/2-like"/>
</dbReference>
<dbReference type="InterPro" id="IPR001305">
    <property type="entry name" value="HSP_DnaJ_Cys-rich_dom"/>
</dbReference>
<dbReference type="SUPFAM" id="SSF49493">
    <property type="entry name" value="HSP40/DnaJ peptide-binding domain"/>
    <property type="match status" value="2"/>
</dbReference>
<dbReference type="InterPro" id="IPR018253">
    <property type="entry name" value="DnaJ_domain_CS"/>
</dbReference>
<dbReference type="SMART" id="SM00271">
    <property type="entry name" value="DnaJ"/>
    <property type="match status" value="1"/>
</dbReference>
<keyword evidence="5" id="KW-0143">Chaperone</keyword>
<dbReference type="CDD" id="cd06257">
    <property type="entry name" value="DnaJ"/>
    <property type="match status" value="1"/>
</dbReference>
<dbReference type="CDD" id="cd10747">
    <property type="entry name" value="DnaJ_C"/>
    <property type="match status" value="1"/>
</dbReference>
<proteinExistence type="inferred from homology"/>
<dbReference type="AlphaFoldDB" id="A0A1Y2HAY7"/>
<evidence type="ECO:0000256" key="6">
    <source>
        <dbReference type="PROSITE-ProRule" id="PRU00546"/>
    </source>
</evidence>
<dbReference type="GO" id="GO:0006457">
    <property type="term" value="P:protein folding"/>
    <property type="evidence" value="ECO:0007669"/>
    <property type="project" value="InterPro"/>
</dbReference>
<dbReference type="GO" id="GO:0005524">
    <property type="term" value="F:ATP binding"/>
    <property type="evidence" value="ECO:0007669"/>
    <property type="project" value="InterPro"/>
</dbReference>
<evidence type="ECO:0000256" key="4">
    <source>
        <dbReference type="ARBA" id="ARBA00022833"/>
    </source>
</evidence>
<accession>A0A1Y2HAY7</accession>
<dbReference type="SUPFAM" id="SSF46565">
    <property type="entry name" value="Chaperone J-domain"/>
    <property type="match status" value="1"/>
</dbReference>
<dbReference type="Pfam" id="PF00226">
    <property type="entry name" value="DnaJ"/>
    <property type="match status" value="1"/>
</dbReference>
<dbReference type="GO" id="GO:0009408">
    <property type="term" value="P:response to heat"/>
    <property type="evidence" value="ECO:0007669"/>
    <property type="project" value="InterPro"/>
</dbReference>
<dbReference type="InterPro" id="IPR012724">
    <property type="entry name" value="DnaJ"/>
</dbReference>
<protein>
    <submittedName>
        <fullName evidence="9">Uncharacterized protein</fullName>
    </submittedName>
</protein>
<evidence type="ECO:0000259" key="7">
    <source>
        <dbReference type="PROSITE" id="PS50076"/>
    </source>
</evidence>
<evidence type="ECO:0000256" key="5">
    <source>
        <dbReference type="ARBA" id="ARBA00023186"/>
    </source>
</evidence>
<evidence type="ECO:0000256" key="3">
    <source>
        <dbReference type="ARBA" id="ARBA00022771"/>
    </source>
</evidence>
<evidence type="ECO:0000256" key="1">
    <source>
        <dbReference type="ARBA" id="ARBA00022723"/>
    </source>
</evidence>
<dbReference type="Gene3D" id="2.10.230.10">
    <property type="entry name" value="Heat shock protein DnaJ, cysteine-rich domain"/>
    <property type="match status" value="1"/>
</dbReference>
<dbReference type="Gene3D" id="2.60.260.20">
    <property type="entry name" value="Urease metallochaperone UreE, N-terminal domain"/>
    <property type="match status" value="2"/>
</dbReference>
<dbReference type="InterPro" id="IPR036869">
    <property type="entry name" value="J_dom_sf"/>
</dbReference>
<dbReference type="Proteomes" id="UP000193411">
    <property type="component" value="Unassembled WGS sequence"/>
</dbReference>
<keyword evidence="2" id="KW-0677">Repeat</keyword>
<dbReference type="PROSITE" id="PS00636">
    <property type="entry name" value="DNAJ_1"/>
    <property type="match status" value="1"/>
</dbReference>
<keyword evidence="1 6" id="KW-0479">Metal-binding</keyword>
<gene>
    <name evidence="9" type="ORF">BCR44DRAFT_84479</name>
</gene>
<name>A0A1Y2HAY7_9FUNG</name>
<dbReference type="GO" id="GO:0030544">
    <property type="term" value="F:Hsp70 protein binding"/>
    <property type="evidence" value="ECO:0007669"/>
    <property type="project" value="InterPro"/>
</dbReference>
<dbReference type="STRING" id="765915.A0A1Y2HAY7"/>
<dbReference type="PANTHER" id="PTHR43888">
    <property type="entry name" value="DNAJ-LIKE-2, ISOFORM A-RELATED"/>
    <property type="match status" value="1"/>
</dbReference>
<evidence type="ECO:0000256" key="2">
    <source>
        <dbReference type="ARBA" id="ARBA00022737"/>
    </source>
</evidence>
<dbReference type="InterPro" id="IPR002939">
    <property type="entry name" value="DnaJ_C"/>
</dbReference>
<keyword evidence="10" id="KW-1185">Reference proteome</keyword>
<feature type="zinc finger region" description="CR-type" evidence="6">
    <location>
        <begin position="186"/>
        <end position="269"/>
    </location>
</feature>
<dbReference type="InterPro" id="IPR036410">
    <property type="entry name" value="HSP_DnaJ_Cys-rich_dom_sf"/>
</dbReference>
<dbReference type="EMBL" id="MCFL01000067">
    <property type="protein sequence ID" value="ORZ31091.1"/>
    <property type="molecule type" value="Genomic_DNA"/>
</dbReference>
<dbReference type="InterPro" id="IPR001623">
    <property type="entry name" value="DnaJ_domain"/>
</dbReference>
<dbReference type="CDD" id="cd10719">
    <property type="entry name" value="DnaJ_zf"/>
    <property type="match status" value="1"/>
</dbReference>
<dbReference type="PRINTS" id="PR00625">
    <property type="entry name" value="JDOMAIN"/>
</dbReference>
<feature type="domain" description="J" evidence="7">
    <location>
        <begin position="51"/>
        <end position="116"/>
    </location>
</feature>
<keyword evidence="4 6" id="KW-0862">Zinc</keyword>
<sequence>MSRLHPQPLPNPFHSCRRARSRPAAATPSWWILAAALVALALAVLVSAGQDYYALLGVSKSADKRQISKAYRKLALKYHPDKNPGDAKAKDMFVKLANAYEILNDEEKRRIYDQYGEEGIKQGAQGGGPGGPFHDPFDIFQQFAGGAGGFHFNFGHGGGRHHHQPEKRGHDLVIPLQVTLADLYNGVDIEVDVNKQILCPTCRGSGARSDDDVHTCSGCQGRGVKTFRQMLAPGMFTTMQQVCDECGGKGKVVKHKCPVCSGSKVQRGSSQLTVSVERGMQPGSRIVFEREADASPDYSPGDAVFVLEEVPHPVFVREGVNNLRTKVQIGLVEALGGFERAITHLDGHKVTLKRDKGTVTQPGFVQVVEGEGMPVHTTPSIMGKLFVEYEVVLPDKVTEEQVNGLAKLFGARS</sequence>
<evidence type="ECO:0000313" key="9">
    <source>
        <dbReference type="EMBL" id="ORZ31091.1"/>
    </source>
</evidence>
<dbReference type="SUPFAM" id="SSF57938">
    <property type="entry name" value="DnaJ/Hsp40 cysteine-rich domain"/>
    <property type="match status" value="1"/>
</dbReference>
<dbReference type="GO" id="GO:0051082">
    <property type="term" value="F:unfolded protein binding"/>
    <property type="evidence" value="ECO:0007669"/>
    <property type="project" value="InterPro"/>
</dbReference>
<comment type="caution">
    <text evidence="9">The sequence shown here is derived from an EMBL/GenBank/DDBJ whole genome shotgun (WGS) entry which is preliminary data.</text>
</comment>
<dbReference type="PROSITE" id="PS50076">
    <property type="entry name" value="DNAJ_2"/>
    <property type="match status" value="1"/>
</dbReference>
<dbReference type="Pfam" id="PF00684">
    <property type="entry name" value="DnaJ_CXXCXGXG"/>
    <property type="match status" value="1"/>
</dbReference>
<evidence type="ECO:0000259" key="8">
    <source>
        <dbReference type="PROSITE" id="PS51188"/>
    </source>
</evidence>
<dbReference type="Gene3D" id="1.10.287.110">
    <property type="entry name" value="DnaJ domain"/>
    <property type="match status" value="1"/>
</dbReference>
<dbReference type="HAMAP" id="MF_01152">
    <property type="entry name" value="DnaJ"/>
    <property type="match status" value="1"/>
</dbReference>
<dbReference type="PROSITE" id="PS51188">
    <property type="entry name" value="ZF_CR"/>
    <property type="match status" value="1"/>
</dbReference>
<dbReference type="Pfam" id="PF01556">
    <property type="entry name" value="DnaJ_C"/>
    <property type="match status" value="1"/>
</dbReference>
<organism evidence="9 10">
    <name type="scientific">Catenaria anguillulae PL171</name>
    <dbReference type="NCBI Taxonomy" id="765915"/>
    <lineage>
        <taxon>Eukaryota</taxon>
        <taxon>Fungi</taxon>
        <taxon>Fungi incertae sedis</taxon>
        <taxon>Blastocladiomycota</taxon>
        <taxon>Blastocladiomycetes</taxon>
        <taxon>Blastocladiales</taxon>
        <taxon>Catenariaceae</taxon>
        <taxon>Catenaria</taxon>
    </lineage>
</organism>
<dbReference type="FunFam" id="2.60.260.20:FF:000013">
    <property type="entry name" value="DnaJ subfamily B member 11"/>
    <property type="match status" value="1"/>
</dbReference>
<dbReference type="InterPro" id="IPR008971">
    <property type="entry name" value="HSP40/DnaJ_pept-bd"/>
</dbReference>
<dbReference type="FunFam" id="2.10.230.10:FF:000002">
    <property type="entry name" value="Molecular chaperone DnaJ"/>
    <property type="match status" value="1"/>
</dbReference>
<dbReference type="GO" id="GO:0008270">
    <property type="term" value="F:zinc ion binding"/>
    <property type="evidence" value="ECO:0007669"/>
    <property type="project" value="UniProtKB-KW"/>
</dbReference>
<keyword evidence="3 6" id="KW-0863">Zinc-finger</keyword>
<feature type="domain" description="CR-type" evidence="8">
    <location>
        <begin position="186"/>
        <end position="269"/>
    </location>
</feature>
<reference evidence="9 10" key="1">
    <citation type="submission" date="2016-07" db="EMBL/GenBank/DDBJ databases">
        <title>Pervasive Adenine N6-methylation of Active Genes in Fungi.</title>
        <authorList>
            <consortium name="DOE Joint Genome Institute"/>
            <person name="Mondo S.J."/>
            <person name="Dannebaum R.O."/>
            <person name="Kuo R.C."/>
            <person name="Labutti K."/>
            <person name="Haridas S."/>
            <person name="Kuo A."/>
            <person name="Salamov A."/>
            <person name="Ahrendt S.R."/>
            <person name="Lipzen A."/>
            <person name="Sullivan W."/>
            <person name="Andreopoulos W.B."/>
            <person name="Clum A."/>
            <person name="Lindquist E."/>
            <person name="Daum C."/>
            <person name="Ramamoorthy G.K."/>
            <person name="Gryganskyi A."/>
            <person name="Culley D."/>
            <person name="Magnuson J.K."/>
            <person name="James T.Y."/>
            <person name="O'Malley M.A."/>
            <person name="Stajich J.E."/>
            <person name="Spatafora J.W."/>
            <person name="Visel A."/>
            <person name="Grigoriev I.V."/>
        </authorList>
    </citation>
    <scope>NUCLEOTIDE SEQUENCE [LARGE SCALE GENOMIC DNA]</scope>
    <source>
        <strain evidence="9 10">PL171</strain>
    </source>
</reference>
<evidence type="ECO:0000313" key="10">
    <source>
        <dbReference type="Proteomes" id="UP000193411"/>
    </source>
</evidence>
<dbReference type="OrthoDB" id="550424at2759"/>